<evidence type="ECO:0000256" key="2">
    <source>
        <dbReference type="SAM" id="Phobius"/>
    </source>
</evidence>
<feature type="transmembrane region" description="Helical" evidence="2">
    <location>
        <begin position="92"/>
        <end position="115"/>
    </location>
</feature>
<proteinExistence type="predicted"/>
<keyword evidence="4" id="KW-1185">Reference proteome</keyword>
<keyword evidence="2" id="KW-0812">Transmembrane</keyword>
<keyword evidence="2" id="KW-1133">Transmembrane helix</keyword>
<feature type="compositionally biased region" description="Polar residues" evidence="1">
    <location>
        <begin position="1"/>
        <end position="12"/>
    </location>
</feature>
<dbReference type="HOGENOM" id="CLU_068705_0_0_1"/>
<name>A0A0D0V9U9_9TREE</name>
<evidence type="ECO:0000313" key="4">
    <source>
        <dbReference type="Proteomes" id="UP000053392"/>
    </source>
</evidence>
<evidence type="ECO:0000313" key="3">
    <source>
        <dbReference type="EMBL" id="KIR43219.1"/>
    </source>
</evidence>
<feature type="compositionally biased region" description="Basic and acidic residues" evidence="1">
    <location>
        <begin position="14"/>
        <end position="24"/>
    </location>
</feature>
<organism evidence="3 4">
    <name type="scientific">Cryptococcus deuterogattii Ram5</name>
    <dbReference type="NCBI Taxonomy" id="1296110"/>
    <lineage>
        <taxon>Eukaryota</taxon>
        <taxon>Fungi</taxon>
        <taxon>Dikarya</taxon>
        <taxon>Basidiomycota</taxon>
        <taxon>Agaricomycotina</taxon>
        <taxon>Tremellomycetes</taxon>
        <taxon>Tremellales</taxon>
        <taxon>Cryptococcaceae</taxon>
        <taxon>Cryptococcus</taxon>
        <taxon>Cryptococcus gattii species complex</taxon>
    </lineage>
</organism>
<feature type="transmembrane region" description="Helical" evidence="2">
    <location>
        <begin position="141"/>
        <end position="165"/>
    </location>
</feature>
<accession>A0A0D0V9U9</accession>
<sequence>MVSSLQKAPTSDSDSERTLYDCPDRTSQADQADSRHDSRSEIFFPYAPPFFSIISALTSSTQQPQVASLQPIEETKWQRPLVLPTLNAHRRLVSLIIALTFLSGGLVAGWIAFVIHQNHILLGEESPDNEGKDDDQELNPLILLIDAVFIIFIMSSISIVLWLFYRLSTRFRPPSSPSSTIHTAHPLDFLPEWCRTSLPSLPTYSDAVAGASSTTRHGLDMGLSADENNRISSVLTRNQNCEEGEDRSGNGVPGAMTHDEDIERQMRAREQGLMSYGMSEQLQATTQLQRQIQFQPQSFALEVTVENEPVTVNMEDIKMRRRIETEEGGGKDDGEKEKNDEIEVRLGV</sequence>
<feature type="region of interest" description="Disordered" evidence="1">
    <location>
        <begin position="321"/>
        <end position="348"/>
    </location>
</feature>
<keyword evidence="2" id="KW-0472">Membrane</keyword>
<dbReference type="OrthoDB" id="2575676at2759"/>
<protein>
    <submittedName>
        <fullName evidence="3">Uncharacterized protein</fullName>
    </submittedName>
</protein>
<dbReference type="EMBL" id="KN847896">
    <property type="protein sequence ID" value="KIR43219.1"/>
    <property type="molecule type" value="Genomic_DNA"/>
</dbReference>
<dbReference type="Proteomes" id="UP000053392">
    <property type="component" value="Unassembled WGS sequence"/>
</dbReference>
<reference evidence="3 4" key="1">
    <citation type="submission" date="2015-01" db="EMBL/GenBank/DDBJ databases">
        <title>The Genome Sequence of Cryptococcus gattii Ram5.</title>
        <authorList>
            <consortium name="The Broad Institute Genomics Platform"/>
            <person name="Cuomo C."/>
            <person name="Litvintseva A."/>
            <person name="Chen Y."/>
            <person name="Heitman J."/>
            <person name="Sun S."/>
            <person name="Springer D."/>
            <person name="Dromer F."/>
            <person name="Young S."/>
            <person name="Zeng Q."/>
            <person name="Gargeya S."/>
            <person name="Abouelleil A."/>
            <person name="Alvarado L."/>
            <person name="Chapman S.B."/>
            <person name="Gainer-Dewar J."/>
            <person name="Goldberg J."/>
            <person name="Griggs A."/>
            <person name="Gujja S."/>
            <person name="Hansen M."/>
            <person name="Howarth C."/>
            <person name="Imamovic A."/>
            <person name="Larimer J."/>
            <person name="Murphy C."/>
            <person name="Naylor J."/>
            <person name="Pearson M."/>
            <person name="Priest M."/>
            <person name="Roberts A."/>
            <person name="Saif S."/>
            <person name="Shea T."/>
            <person name="Sykes S."/>
            <person name="Wortman J."/>
            <person name="Nusbaum C."/>
            <person name="Birren B."/>
        </authorList>
    </citation>
    <scope>NUCLEOTIDE SEQUENCE [LARGE SCALE GENOMIC DNA]</scope>
    <source>
        <strain evidence="3 4">Ram5</strain>
    </source>
</reference>
<evidence type="ECO:0000256" key="1">
    <source>
        <dbReference type="SAM" id="MobiDB-lite"/>
    </source>
</evidence>
<gene>
    <name evidence="3" type="ORF">I313_00060</name>
</gene>
<feature type="region of interest" description="Disordered" evidence="1">
    <location>
        <begin position="1"/>
        <end position="38"/>
    </location>
</feature>
<dbReference type="AlphaFoldDB" id="A0A0D0V9U9"/>